<accession>A0A2P2QY81</accession>
<name>A0A2P2QY81_RHIMU</name>
<protein>
    <submittedName>
        <fullName evidence="1">Uncharacterized protein</fullName>
    </submittedName>
</protein>
<proteinExistence type="predicted"/>
<organism evidence="1">
    <name type="scientific">Rhizophora mucronata</name>
    <name type="common">Asiatic mangrove</name>
    <dbReference type="NCBI Taxonomy" id="61149"/>
    <lineage>
        <taxon>Eukaryota</taxon>
        <taxon>Viridiplantae</taxon>
        <taxon>Streptophyta</taxon>
        <taxon>Embryophyta</taxon>
        <taxon>Tracheophyta</taxon>
        <taxon>Spermatophyta</taxon>
        <taxon>Magnoliopsida</taxon>
        <taxon>eudicotyledons</taxon>
        <taxon>Gunneridae</taxon>
        <taxon>Pentapetalae</taxon>
        <taxon>rosids</taxon>
        <taxon>fabids</taxon>
        <taxon>Malpighiales</taxon>
        <taxon>Rhizophoraceae</taxon>
        <taxon>Rhizophora</taxon>
    </lineage>
</organism>
<evidence type="ECO:0000313" key="1">
    <source>
        <dbReference type="EMBL" id="MBX71970.1"/>
    </source>
</evidence>
<dbReference type="EMBL" id="GGEC01091486">
    <property type="protein sequence ID" value="MBX71970.1"/>
    <property type="molecule type" value="Transcribed_RNA"/>
</dbReference>
<dbReference type="AlphaFoldDB" id="A0A2P2QY81"/>
<sequence>MIVKLMYQNFYLLINVSFMYTHGK</sequence>
<reference evidence="1" key="1">
    <citation type="submission" date="2018-02" db="EMBL/GenBank/DDBJ databases">
        <title>Rhizophora mucronata_Transcriptome.</title>
        <authorList>
            <person name="Meera S.P."/>
            <person name="Sreeshan A."/>
            <person name="Augustine A."/>
        </authorList>
    </citation>
    <scope>NUCLEOTIDE SEQUENCE</scope>
    <source>
        <tissue evidence="1">Leaf</tissue>
    </source>
</reference>